<keyword evidence="6" id="KW-1003">Cell membrane</keyword>
<organism evidence="8 9">
    <name type="scientific">Selenomonas montiformis</name>
    <dbReference type="NCBI Taxonomy" id="2652285"/>
    <lineage>
        <taxon>Bacteria</taxon>
        <taxon>Bacillati</taxon>
        <taxon>Bacillota</taxon>
        <taxon>Negativicutes</taxon>
        <taxon>Selenomonadales</taxon>
        <taxon>Selenomonadaceae</taxon>
        <taxon>Selenomonas</taxon>
    </lineage>
</organism>
<dbReference type="InterPro" id="IPR007329">
    <property type="entry name" value="FMN-bd"/>
</dbReference>
<dbReference type="EC" id="7.-.-.-" evidence="6"/>
<keyword evidence="2 6" id="KW-0597">Phosphoprotein</keyword>
<dbReference type="NCBIfam" id="TIGR01947">
    <property type="entry name" value="rnfG"/>
    <property type="match status" value="1"/>
</dbReference>
<dbReference type="InterPro" id="IPR010209">
    <property type="entry name" value="Ion_transpt_RnfG/RsxG"/>
</dbReference>
<keyword evidence="3 6" id="KW-0285">Flavoprotein</keyword>
<dbReference type="GO" id="GO:0009055">
    <property type="term" value="F:electron transfer activity"/>
    <property type="evidence" value="ECO:0007669"/>
    <property type="project" value="InterPro"/>
</dbReference>
<proteinExistence type="inferred from homology"/>
<keyword evidence="1 6" id="KW-0813">Transport</keyword>
<comment type="similarity">
    <text evidence="6">Belongs to the RnfG family.</text>
</comment>
<protein>
    <recommendedName>
        <fullName evidence="6">Ion-translocating oxidoreductase complex subunit G</fullName>
        <ecNumber evidence="6">7.-.-.-</ecNumber>
    </recommendedName>
    <alternativeName>
        <fullName evidence="6">Rnf electron transport complex subunit G</fullName>
    </alternativeName>
</protein>
<dbReference type="Proteomes" id="UP000430222">
    <property type="component" value="Unassembled WGS sequence"/>
</dbReference>
<dbReference type="Pfam" id="PF04205">
    <property type="entry name" value="FMN_bind"/>
    <property type="match status" value="1"/>
</dbReference>
<reference evidence="8 9" key="1">
    <citation type="submission" date="2019-08" db="EMBL/GenBank/DDBJ databases">
        <title>In-depth cultivation of the pig gut microbiome towards novel bacterial diversity and tailored functional studies.</title>
        <authorList>
            <person name="Wylensek D."/>
            <person name="Hitch T.C.A."/>
            <person name="Clavel T."/>
        </authorList>
    </citation>
    <scope>NUCLEOTIDE SEQUENCE [LARGE SCALE GENOMIC DNA]</scope>
    <source>
        <strain evidence="9">WCA-380-WT-3B3</strain>
    </source>
</reference>
<gene>
    <name evidence="6" type="primary">rnfG</name>
    <name evidence="8" type="ORF">FYJ78_04440</name>
</gene>
<dbReference type="RefSeq" id="WP_154620363.1">
    <property type="nucleotide sequence ID" value="NZ_VUNL01000004.1"/>
</dbReference>
<keyword evidence="4 6" id="KW-0288">FMN</keyword>
<comment type="cofactor">
    <cofactor evidence="6">
        <name>FMN</name>
        <dbReference type="ChEBI" id="CHEBI:58210"/>
    </cofactor>
</comment>
<evidence type="ECO:0000256" key="4">
    <source>
        <dbReference type="ARBA" id="ARBA00022643"/>
    </source>
</evidence>
<keyword evidence="6" id="KW-1278">Translocase</keyword>
<keyword evidence="9" id="KW-1185">Reference proteome</keyword>
<evidence type="ECO:0000313" key="8">
    <source>
        <dbReference type="EMBL" id="MSV24445.1"/>
    </source>
</evidence>
<dbReference type="PANTHER" id="PTHR36118:SF1">
    <property type="entry name" value="ION-TRANSLOCATING OXIDOREDUCTASE COMPLEX SUBUNIT G"/>
    <property type="match status" value="1"/>
</dbReference>
<feature type="modified residue" description="FMN phosphoryl threonine" evidence="6">
    <location>
        <position position="159"/>
    </location>
</feature>
<evidence type="ECO:0000256" key="6">
    <source>
        <dbReference type="HAMAP-Rule" id="MF_00479"/>
    </source>
</evidence>
<feature type="domain" description="FMN-binding" evidence="7">
    <location>
        <begin position="88"/>
        <end position="176"/>
    </location>
</feature>
<accession>A0A6I2UVR6</accession>
<evidence type="ECO:0000259" key="7">
    <source>
        <dbReference type="SMART" id="SM00900"/>
    </source>
</evidence>
<keyword evidence="6" id="KW-0812">Transmembrane</keyword>
<keyword evidence="6" id="KW-1133">Transmembrane helix</keyword>
<dbReference type="EMBL" id="VUNL01000004">
    <property type="protein sequence ID" value="MSV24445.1"/>
    <property type="molecule type" value="Genomic_DNA"/>
</dbReference>
<sequence length="183" mass="19377">MAAKEHSIFRIASNLAMACLVSGLVIGSVYYVTAPVAAQKAEMMKQDSMKALVQDADSFQPVDGHEGWFAAMKGGKAEAYIVPSETKGYGGRIRLLVAVTADGRVMDFNILEHNETPGLGDNAQKPAFRGQFAGKTADHLKVVKDRGDAEDIQAMTGATISSRAVTRGVKQAVEAVTAFTGGK</sequence>
<evidence type="ECO:0000313" key="9">
    <source>
        <dbReference type="Proteomes" id="UP000430222"/>
    </source>
</evidence>
<comment type="function">
    <text evidence="6">Part of a membrane-bound complex that couples electron transfer with translocation of ions across the membrane.</text>
</comment>
<evidence type="ECO:0000256" key="3">
    <source>
        <dbReference type="ARBA" id="ARBA00022630"/>
    </source>
</evidence>
<keyword evidence="5 6" id="KW-0249">Electron transport</keyword>
<keyword evidence="6" id="KW-0472">Membrane</keyword>
<evidence type="ECO:0000256" key="2">
    <source>
        <dbReference type="ARBA" id="ARBA00022553"/>
    </source>
</evidence>
<evidence type="ECO:0000256" key="1">
    <source>
        <dbReference type="ARBA" id="ARBA00022448"/>
    </source>
</evidence>
<comment type="subunit">
    <text evidence="6">The complex is composed of six subunits: RnfA, RnfB, RnfC, RnfD, RnfE and RnfG.</text>
</comment>
<comment type="caution">
    <text evidence="8">The sequence shown here is derived from an EMBL/GenBank/DDBJ whole genome shotgun (WGS) entry which is preliminary data.</text>
</comment>
<dbReference type="GO" id="GO:0022900">
    <property type="term" value="P:electron transport chain"/>
    <property type="evidence" value="ECO:0007669"/>
    <property type="project" value="UniProtKB-UniRule"/>
</dbReference>
<dbReference type="AlphaFoldDB" id="A0A6I2UVR6"/>
<evidence type="ECO:0000256" key="5">
    <source>
        <dbReference type="ARBA" id="ARBA00022982"/>
    </source>
</evidence>
<dbReference type="PANTHER" id="PTHR36118">
    <property type="entry name" value="ION-TRANSLOCATING OXIDOREDUCTASE COMPLEX SUBUNIT G"/>
    <property type="match status" value="1"/>
</dbReference>
<dbReference type="SMART" id="SM00900">
    <property type="entry name" value="FMN_bind"/>
    <property type="match status" value="1"/>
</dbReference>
<dbReference type="HAMAP" id="MF_00479">
    <property type="entry name" value="RsxG_RnfG"/>
    <property type="match status" value="1"/>
</dbReference>
<dbReference type="GO" id="GO:0010181">
    <property type="term" value="F:FMN binding"/>
    <property type="evidence" value="ECO:0007669"/>
    <property type="project" value="InterPro"/>
</dbReference>
<dbReference type="PIRSF" id="PIRSF006091">
    <property type="entry name" value="E_trnsport_RnfG"/>
    <property type="match status" value="1"/>
</dbReference>
<dbReference type="GO" id="GO:0005886">
    <property type="term" value="C:plasma membrane"/>
    <property type="evidence" value="ECO:0007669"/>
    <property type="project" value="UniProtKB-SubCell"/>
</dbReference>
<name>A0A6I2UVR6_9FIRM</name>
<comment type="subcellular location">
    <subcellularLocation>
        <location evidence="6">Cell membrane</location>
        <topology evidence="6">Single-pass membrane protein</topology>
    </subcellularLocation>
</comment>